<feature type="compositionally biased region" description="Basic and acidic residues" evidence="1">
    <location>
        <begin position="145"/>
        <end position="164"/>
    </location>
</feature>
<feature type="region of interest" description="Disordered" evidence="1">
    <location>
        <begin position="177"/>
        <end position="236"/>
    </location>
</feature>
<evidence type="ECO:0000313" key="3">
    <source>
        <dbReference type="Proteomes" id="UP001149163"/>
    </source>
</evidence>
<comment type="caution">
    <text evidence="2">The sequence shown here is derived from an EMBL/GenBank/DDBJ whole genome shotgun (WGS) entry which is preliminary data.</text>
</comment>
<dbReference type="EMBL" id="JAPQKN010000002">
    <property type="protein sequence ID" value="KAJ5168427.1"/>
    <property type="molecule type" value="Genomic_DNA"/>
</dbReference>
<evidence type="ECO:0000313" key="2">
    <source>
        <dbReference type="EMBL" id="KAJ5168427.1"/>
    </source>
</evidence>
<reference evidence="2" key="2">
    <citation type="journal article" date="2023" name="IMA Fungus">
        <title>Comparative genomic study of the Penicillium genus elucidates a diverse pangenome and 15 lateral gene transfer events.</title>
        <authorList>
            <person name="Petersen C."/>
            <person name="Sorensen T."/>
            <person name="Nielsen M.R."/>
            <person name="Sondergaard T.E."/>
            <person name="Sorensen J.L."/>
            <person name="Fitzpatrick D.A."/>
            <person name="Frisvad J.C."/>
            <person name="Nielsen K.L."/>
        </authorList>
    </citation>
    <scope>NUCLEOTIDE SEQUENCE</scope>
    <source>
        <strain evidence="2">IBT 26290</strain>
    </source>
</reference>
<feature type="compositionally biased region" description="Polar residues" evidence="1">
    <location>
        <begin position="193"/>
        <end position="203"/>
    </location>
</feature>
<sequence length="236" mass="25766">MLEIGGNGKGRKRSEYSVGSMDAHRKFILLDRGERRGPTPKTFQQEPGDGTRLWWRGHLSATGSHVIVLGKNHPELYSRARHHDIAPNPDLLRSSTGWFRVTKPSRAGYDDIANCTGPAERSMGLLDVSVVSQVSPVKSGQLVHRVKETPPAEVRTSDAKEWAGRDKCTAGQGHFDLERLGGGEGKQKRPFTQDATGQPTAQENGLAAPVLRRGGGGNQTGPDPPFKMRRTFQLGL</sequence>
<protein>
    <submittedName>
        <fullName evidence="2">Uncharacterized protein</fullName>
    </submittedName>
</protein>
<reference evidence="2" key="1">
    <citation type="submission" date="2022-11" db="EMBL/GenBank/DDBJ databases">
        <authorList>
            <person name="Petersen C."/>
        </authorList>
    </citation>
    <scope>NUCLEOTIDE SEQUENCE</scope>
    <source>
        <strain evidence="2">IBT 26290</strain>
    </source>
</reference>
<proteinExistence type="predicted"/>
<keyword evidence="3" id="KW-1185">Reference proteome</keyword>
<feature type="region of interest" description="Disordered" evidence="1">
    <location>
        <begin position="142"/>
        <end position="164"/>
    </location>
</feature>
<accession>A0A9W9I9N9</accession>
<dbReference type="RefSeq" id="XP_056544888.1">
    <property type="nucleotide sequence ID" value="XM_056686146.1"/>
</dbReference>
<organism evidence="2 3">
    <name type="scientific">Penicillium canariense</name>
    <dbReference type="NCBI Taxonomy" id="189055"/>
    <lineage>
        <taxon>Eukaryota</taxon>
        <taxon>Fungi</taxon>
        <taxon>Dikarya</taxon>
        <taxon>Ascomycota</taxon>
        <taxon>Pezizomycotina</taxon>
        <taxon>Eurotiomycetes</taxon>
        <taxon>Eurotiomycetidae</taxon>
        <taxon>Eurotiales</taxon>
        <taxon>Aspergillaceae</taxon>
        <taxon>Penicillium</taxon>
    </lineage>
</organism>
<dbReference type="Proteomes" id="UP001149163">
    <property type="component" value="Unassembled WGS sequence"/>
</dbReference>
<name>A0A9W9I9N9_9EURO</name>
<evidence type="ECO:0000256" key="1">
    <source>
        <dbReference type="SAM" id="MobiDB-lite"/>
    </source>
</evidence>
<dbReference type="GeneID" id="81425322"/>
<feature type="compositionally biased region" description="Basic and acidic residues" evidence="1">
    <location>
        <begin position="177"/>
        <end position="187"/>
    </location>
</feature>
<dbReference type="AlphaFoldDB" id="A0A9W9I9N9"/>
<gene>
    <name evidence="2" type="ORF">N7482_004021</name>
</gene>